<evidence type="ECO:0000313" key="1">
    <source>
        <dbReference type="EMBL" id="KAG0723254.1"/>
    </source>
</evidence>
<dbReference type="Proteomes" id="UP000770661">
    <property type="component" value="Unassembled WGS sequence"/>
</dbReference>
<reference evidence="1" key="1">
    <citation type="submission" date="2020-07" db="EMBL/GenBank/DDBJ databases">
        <title>The High-quality genome of the commercially important snow crab, Chionoecetes opilio.</title>
        <authorList>
            <person name="Jeong J.-H."/>
            <person name="Ryu S."/>
        </authorList>
    </citation>
    <scope>NUCLEOTIDE SEQUENCE</scope>
    <source>
        <strain evidence="1">MADBK_172401_WGS</strain>
        <tissue evidence="1">Digestive gland</tissue>
    </source>
</reference>
<evidence type="ECO:0000313" key="2">
    <source>
        <dbReference type="Proteomes" id="UP000770661"/>
    </source>
</evidence>
<name>A0A8J4YFH0_CHIOP</name>
<comment type="caution">
    <text evidence="1">The sequence shown here is derived from an EMBL/GenBank/DDBJ whole genome shotgun (WGS) entry which is preliminary data.</text>
</comment>
<dbReference type="EMBL" id="JACEEZ010008511">
    <property type="protein sequence ID" value="KAG0723254.1"/>
    <property type="molecule type" value="Genomic_DNA"/>
</dbReference>
<sequence length="165" mass="17517">MCVRVHTCCIATAPTSVDPAAVSNEEDVSQSNTSALRAPSVRGDVEIGFGDSDMDSDDDDHPREIVDVVGEGAQVAVDGHNGDVRQTDTGASASGVLAIPVVRVKAGQRIKGVEKASGEWISGKIVSRAGRRRLVDTPTATTLRVTKMVTLIGWIWTEILRHGKQ</sequence>
<dbReference type="AlphaFoldDB" id="A0A8J4YFH0"/>
<proteinExistence type="predicted"/>
<organism evidence="1 2">
    <name type="scientific">Chionoecetes opilio</name>
    <name type="common">Atlantic snow crab</name>
    <name type="synonym">Cancer opilio</name>
    <dbReference type="NCBI Taxonomy" id="41210"/>
    <lineage>
        <taxon>Eukaryota</taxon>
        <taxon>Metazoa</taxon>
        <taxon>Ecdysozoa</taxon>
        <taxon>Arthropoda</taxon>
        <taxon>Crustacea</taxon>
        <taxon>Multicrustacea</taxon>
        <taxon>Malacostraca</taxon>
        <taxon>Eumalacostraca</taxon>
        <taxon>Eucarida</taxon>
        <taxon>Decapoda</taxon>
        <taxon>Pleocyemata</taxon>
        <taxon>Brachyura</taxon>
        <taxon>Eubrachyura</taxon>
        <taxon>Majoidea</taxon>
        <taxon>Majidae</taxon>
        <taxon>Chionoecetes</taxon>
    </lineage>
</organism>
<accession>A0A8J4YFH0</accession>
<protein>
    <submittedName>
        <fullName evidence="1">Uncharacterized protein</fullName>
    </submittedName>
</protein>
<gene>
    <name evidence="1" type="ORF">GWK47_043027</name>
</gene>
<keyword evidence="2" id="KW-1185">Reference proteome</keyword>